<dbReference type="RefSeq" id="WP_148781299.1">
    <property type="nucleotide sequence ID" value="NZ_VNHU01000001.1"/>
</dbReference>
<keyword evidence="3" id="KW-0804">Transcription</keyword>
<keyword evidence="2" id="KW-0238">DNA-binding</keyword>
<dbReference type="Gene3D" id="1.10.10.60">
    <property type="entry name" value="Homeodomain-like"/>
    <property type="match status" value="1"/>
</dbReference>
<dbReference type="InterPro" id="IPR018060">
    <property type="entry name" value="HTH_AraC"/>
</dbReference>
<dbReference type="SMART" id="SM00342">
    <property type="entry name" value="HTH_ARAC"/>
    <property type="match status" value="1"/>
</dbReference>
<protein>
    <submittedName>
        <fullName evidence="5">Helix-turn-helix protein</fullName>
    </submittedName>
</protein>
<dbReference type="PROSITE" id="PS01124">
    <property type="entry name" value="HTH_ARAC_FAMILY_2"/>
    <property type="match status" value="1"/>
</dbReference>
<gene>
    <name evidence="5" type="ORF">BD809_101434</name>
</gene>
<evidence type="ECO:0000259" key="4">
    <source>
        <dbReference type="PROSITE" id="PS01124"/>
    </source>
</evidence>
<comment type="caution">
    <text evidence="5">The sequence shown here is derived from an EMBL/GenBank/DDBJ whole genome shotgun (WGS) entry which is preliminary data.</text>
</comment>
<keyword evidence="6" id="KW-1185">Reference proteome</keyword>
<evidence type="ECO:0000256" key="3">
    <source>
        <dbReference type="ARBA" id="ARBA00023163"/>
    </source>
</evidence>
<dbReference type="OrthoDB" id="952277at2"/>
<evidence type="ECO:0000256" key="2">
    <source>
        <dbReference type="ARBA" id="ARBA00023125"/>
    </source>
</evidence>
<reference evidence="5 6" key="1">
    <citation type="submission" date="2019-07" db="EMBL/GenBank/DDBJ databases">
        <title>Genomic Encyclopedia of Archaeal and Bacterial Type Strains, Phase II (KMG-II): from individual species to whole genera.</title>
        <authorList>
            <person name="Goeker M."/>
        </authorList>
    </citation>
    <scope>NUCLEOTIDE SEQUENCE [LARGE SCALE GENOMIC DNA]</scope>
    <source>
        <strain evidence="5 6">DSM 17527</strain>
    </source>
</reference>
<name>A0A5S5CD26_9FLAO</name>
<keyword evidence="1" id="KW-0805">Transcription regulation</keyword>
<dbReference type="Proteomes" id="UP000324376">
    <property type="component" value="Unassembled WGS sequence"/>
</dbReference>
<evidence type="ECO:0000256" key="1">
    <source>
        <dbReference type="ARBA" id="ARBA00023015"/>
    </source>
</evidence>
<proteinExistence type="predicted"/>
<evidence type="ECO:0000313" key="6">
    <source>
        <dbReference type="Proteomes" id="UP000324376"/>
    </source>
</evidence>
<dbReference type="AlphaFoldDB" id="A0A5S5CD26"/>
<dbReference type="GO" id="GO:0003700">
    <property type="term" value="F:DNA-binding transcription factor activity"/>
    <property type="evidence" value="ECO:0007669"/>
    <property type="project" value="InterPro"/>
</dbReference>
<accession>A0A5S5CD26</accession>
<feature type="domain" description="HTH araC/xylS-type" evidence="4">
    <location>
        <begin position="97"/>
        <end position="176"/>
    </location>
</feature>
<evidence type="ECO:0000313" key="5">
    <source>
        <dbReference type="EMBL" id="TYP77281.1"/>
    </source>
</evidence>
<organism evidence="5 6">
    <name type="scientific">Aquimarina intermedia</name>
    <dbReference type="NCBI Taxonomy" id="350814"/>
    <lineage>
        <taxon>Bacteria</taxon>
        <taxon>Pseudomonadati</taxon>
        <taxon>Bacteroidota</taxon>
        <taxon>Flavobacteriia</taxon>
        <taxon>Flavobacteriales</taxon>
        <taxon>Flavobacteriaceae</taxon>
        <taxon>Aquimarina</taxon>
    </lineage>
</organism>
<dbReference type="SUPFAM" id="SSF46689">
    <property type="entry name" value="Homeodomain-like"/>
    <property type="match status" value="1"/>
</dbReference>
<dbReference type="PANTHER" id="PTHR43280">
    <property type="entry name" value="ARAC-FAMILY TRANSCRIPTIONAL REGULATOR"/>
    <property type="match status" value="1"/>
</dbReference>
<dbReference type="EMBL" id="VNHU01000001">
    <property type="protein sequence ID" value="TYP77281.1"/>
    <property type="molecule type" value="Genomic_DNA"/>
</dbReference>
<dbReference type="Pfam" id="PF12833">
    <property type="entry name" value="HTH_18"/>
    <property type="match status" value="1"/>
</dbReference>
<dbReference type="PANTHER" id="PTHR43280:SF2">
    <property type="entry name" value="HTH-TYPE TRANSCRIPTIONAL REGULATOR EXSA"/>
    <property type="match status" value="1"/>
</dbReference>
<dbReference type="GO" id="GO:0043565">
    <property type="term" value="F:sequence-specific DNA binding"/>
    <property type="evidence" value="ECO:0007669"/>
    <property type="project" value="InterPro"/>
</dbReference>
<dbReference type="InterPro" id="IPR009057">
    <property type="entry name" value="Homeodomain-like_sf"/>
</dbReference>
<sequence>MEKVLHIKNMVCDRCILVVNQIFETLEIPLISLELGVAVIALKNASSLDSIDQALEEKGFVRVLKEHAQLTNAIKGVLIATMDGENRIPNENISSYLVEKLGKDYGQLSKCFSRVEKMTIEKYWIQLRVEKAKEYIQMGTMNFSEIGYALNYKSSSHLASQFKMIVGVSMSEYRKSEHWNRRALDQII</sequence>